<dbReference type="InterPro" id="IPR039422">
    <property type="entry name" value="MarR/SlyA-like"/>
</dbReference>
<dbReference type="PRINTS" id="PR00598">
    <property type="entry name" value="HTHMARR"/>
</dbReference>
<evidence type="ECO:0000259" key="4">
    <source>
        <dbReference type="PROSITE" id="PS50995"/>
    </source>
</evidence>
<dbReference type="InterPro" id="IPR000835">
    <property type="entry name" value="HTH_MarR-typ"/>
</dbReference>
<dbReference type="PANTHER" id="PTHR33164:SF43">
    <property type="entry name" value="HTH-TYPE TRANSCRIPTIONAL REPRESSOR YETL"/>
    <property type="match status" value="1"/>
</dbReference>
<dbReference type="InterPro" id="IPR036390">
    <property type="entry name" value="WH_DNA-bd_sf"/>
</dbReference>
<keyword evidence="2" id="KW-0238">DNA-binding</keyword>
<reference evidence="6" key="1">
    <citation type="journal article" date="2019" name="Int. J. Syst. Evol. Microbiol.">
        <title>The Global Catalogue of Microorganisms (GCM) 10K type strain sequencing project: providing services to taxonomists for standard genome sequencing and annotation.</title>
        <authorList>
            <consortium name="The Broad Institute Genomics Platform"/>
            <consortium name="The Broad Institute Genome Sequencing Center for Infectious Disease"/>
            <person name="Wu L."/>
            <person name="Ma J."/>
        </authorList>
    </citation>
    <scope>NUCLEOTIDE SEQUENCE [LARGE SCALE GENOMIC DNA]</scope>
    <source>
        <strain evidence="6">CCUG 54523</strain>
    </source>
</reference>
<dbReference type="Pfam" id="PF12802">
    <property type="entry name" value="MarR_2"/>
    <property type="match status" value="1"/>
</dbReference>
<keyword evidence="1" id="KW-0805">Transcription regulation</keyword>
<keyword evidence="3" id="KW-0804">Transcription</keyword>
<evidence type="ECO:0000256" key="3">
    <source>
        <dbReference type="ARBA" id="ARBA00023163"/>
    </source>
</evidence>
<accession>A0ABW3AEW4</accession>
<evidence type="ECO:0000313" key="5">
    <source>
        <dbReference type="EMBL" id="MFD0789542.1"/>
    </source>
</evidence>
<comment type="caution">
    <text evidence="5">The sequence shown here is derived from an EMBL/GenBank/DDBJ whole genome shotgun (WGS) entry which is preliminary data.</text>
</comment>
<organism evidence="5 6">
    <name type="scientific">Microbacterium insulae</name>
    <dbReference type="NCBI Taxonomy" id="483014"/>
    <lineage>
        <taxon>Bacteria</taxon>
        <taxon>Bacillati</taxon>
        <taxon>Actinomycetota</taxon>
        <taxon>Actinomycetes</taxon>
        <taxon>Micrococcales</taxon>
        <taxon>Microbacteriaceae</taxon>
        <taxon>Microbacterium</taxon>
    </lineage>
</organism>
<dbReference type="Proteomes" id="UP001597055">
    <property type="component" value="Unassembled WGS sequence"/>
</dbReference>
<dbReference type="InterPro" id="IPR036388">
    <property type="entry name" value="WH-like_DNA-bd_sf"/>
</dbReference>
<dbReference type="PROSITE" id="PS50995">
    <property type="entry name" value="HTH_MARR_2"/>
    <property type="match status" value="1"/>
</dbReference>
<dbReference type="PROSITE" id="PS01117">
    <property type="entry name" value="HTH_MARR_1"/>
    <property type="match status" value="1"/>
</dbReference>
<name>A0ABW3AEW4_9MICO</name>
<dbReference type="RefSeq" id="WP_204980613.1">
    <property type="nucleotide sequence ID" value="NZ_JBHTII010000001.1"/>
</dbReference>
<feature type="domain" description="HTH marR-type" evidence="4">
    <location>
        <begin position="5"/>
        <end position="140"/>
    </location>
</feature>
<gene>
    <name evidence="5" type="ORF">ACFQ0P_03955</name>
</gene>
<evidence type="ECO:0000256" key="2">
    <source>
        <dbReference type="ARBA" id="ARBA00023125"/>
    </source>
</evidence>
<dbReference type="Gene3D" id="1.10.10.10">
    <property type="entry name" value="Winged helix-like DNA-binding domain superfamily/Winged helix DNA-binding domain"/>
    <property type="match status" value="1"/>
</dbReference>
<dbReference type="SUPFAM" id="SSF46785">
    <property type="entry name" value="Winged helix' DNA-binding domain"/>
    <property type="match status" value="1"/>
</dbReference>
<dbReference type="SMART" id="SM00347">
    <property type="entry name" value="HTH_MARR"/>
    <property type="match status" value="1"/>
</dbReference>
<dbReference type="EMBL" id="JBHTII010000001">
    <property type="protein sequence ID" value="MFD0789542.1"/>
    <property type="molecule type" value="Genomic_DNA"/>
</dbReference>
<keyword evidence="6" id="KW-1185">Reference proteome</keyword>
<evidence type="ECO:0000256" key="1">
    <source>
        <dbReference type="ARBA" id="ARBA00023015"/>
    </source>
</evidence>
<sequence length="155" mass="16338">MSFDAGRLAAVISPLRRALLAAAREREGLPDIPDAQVEVVRALPHGTVASPSGLADALGLRRSTVSNLLASMERAGLVARRPRSDDRRQVDVVASAKALGYFERFDRASEAIVADAAASLSAEDLTALEQAVPALERLRDVLVAQRAAARAEAAS</sequence>
<proteinExistence type="predicted"/>
<protein>
    <submittedName>
        <fullName evidence="5">MarR family winged helix-turn-helix transcriptional regulator</fullName>
    </submittedName>
</protein>
<dbReference type="InterPro" id="IPR023187">
    <property type="entry name" value="Tscrpt_reg_MarR-type_CS"/>
</dbReference>
<evidence type="ECO:0000313" key="6">
    <source>
        <dbReference type="Proteomes" id="UP001597055"/>
    </source>
</evidence>
<dbReference type="PANTHER" id="PTHR33164">
    <property type="entry name" value="TRANSCRIPTIONAL REGULATOR, MARR FAMILY"/>
    <property type="match status" value="1"/>
</dbReference>